<dbReference type="EC" id="2.4.1.-" evidence="5"/>
<dbReference type="SUPFAM" id="SSF53756">
    <property type="entry name" value="UDP-Glycosyltransferase/glycogen phosphorylase"/>
    <property type="match status" value="1"/>
</dbReference>
<dbReference type="PANTHER" id="PTHR11929:SF145">
    <property type="entry name" value="ALPHA-(1,3)-FUCOSYLTRANSFERASE FUT-1"/>
    <property type="match status" value="1"/>
</dbReference>
<dbReference type="FunFam" id="3.40.50.11660:FF:000004">
    <property type="entry name" value="Glycoprotein 3-alpha-L-fucosyltransferase A"/>
    <property type="match status" value="1"/>
</dbReference>
<keyword evidence="5" id="KW-0472">Membrane</keyword>
<protein>
    <recommendedName>
        <fullName evidence="5">Fucosyltransferase</fullName>
        <ecNumber evidence="5">2.4.1.-</ecNumber>
    </recommendedName>
</protein>
<dbReference type="AlphaFoldDB" id="A0A9Q0YB19"/>
<accession>A0A9Q0YB19</accession>
<organism evidence="7 8">
    <name type="scientific">Holothuria leucospilota</name>
    <name type="common">Black long sea cucumber</name>
    <name type="synonym">Mertensiothuria leucospilota</name>
    <dbReference type="NCBI Taxonomy" id="206669"/>
    <lineage>
        <taxon>Eukaryota</taxon>
        <taxon>Metazoa</taxon>
        <taxon>Echinodermata</taxon>
        <taxon>Eleutherozoa</taxon>
        <taxon>Echinozoa</taxon>
        <taxon>Holothuroidea</taxon>
        <taxon>Aspidochirotacea</taxon>
        <taxon>Aspidochirotida</taxon>
        <taxon>Holothuriidae</taxon>
        <taxon>Holothuria</taxon>
    </lineage>
</organism>
<keyword evidence="3 5" id="KW-0328">Glycosyltransferase</keyword>
<dbReference type="GO" id="GO:0032580">
    <property type="term" value="C:Golgi cisterna membrane"/>
    <property type="evidence" value="ECO:0007669"/>
    <property type="project" value="UniProtKB-SubCell"/>
</dbReference>
<evidence type="ECO:0000259" key="6">
    <source>
        <dbReference type="Pfam" id="PF00852"/>
    </source>
</evidence>
<dbReference type="Pfam" id="PF00852">
    <property type="entry name" value="Glyco_transf_10"/>
    <property type="match status" value="1"/>
</dbReference>
<keyword evidence="8" id="KW-1185">Reference proteome</keyword>
<evidence type="ECO:0000313" key="7">
    <source>
        <dbReference type="EMBL" id="KAJ8019418.1"/>
    </source>
</evidence>
<dbReference type="InterPro" id="IPR055270">
    <property type="entry name" value="Glyco_tran_10_C"/>
</dbReference>
<feature type="domain" description="Fucosyltransferase C-terminal" evidence="6">
    <location>
        <begin position="255"/>
        <end position="438"/>
    </location>
</feature>
<evidence type="ECO:0000256" key="4">
    <source>
        <dbReference type="ARBA" id="ARBA00022679"/>
    </source>
</evidence>
<dbReference type="GO" id="GO:0046920">
    <property type="term" value="F:alpha-(1-&gt;3)-fucosyltransferase activity"/>
    <property type="evidence" value="ECO:0007669"/>
    <property type="project" value="TreeGrafter"/>
</dbReference>
<dbReference type="Proteomes" id="UP001152320">
    <property type="component" value="Chromosome 23"/>
</dbReference>
<dbReference type="Gene3D" id="3.40.50.11660">
    <property type="entry name" value="Glycosyl transferase family 10, C-terminal domain"/>
    <property type="match status" value="1"/>
</dbReference>
<keyword evidence="4 5" id="KW-0808">Transferase</keyword>
<dbReference type="EMBL" id="JAIZAY010000023">
    <property type="protein sequence ID" value="KAJ8019418.1"/>
    <property type="molecule type" value="Genomic_DNA"/>
</dbReference>
<reference evidence="7" key="1">
    <citation type="submission" date="2021-10" db="EMBL/GenBank/DDBJ databases">
        <title>Tropical sea cucumber genome reveals ecological adaptation and Cuvierian tubules defense mechanism.</title>
        <authorList>
            <person name="Chen T."/>
        </authorList>
    </citation>
    <scope>NUCLEOTIDE SEQUENCE</scope>
    <source>
        <strain evidence="7">Nanhai2018</strain>
        <tissue evidence="7">Muscle</tissue>
    </source>
</reference>
<dbReference type="OrthoDB" id="427096at2759"/>
<comment type="similarity">
    <text evidence="2 5">Belongs to the glycosyltransferase 10 family.</text>
</comment>
<evidence type="ECO:0000256" key="2">
    <source>
        <dbReference type="ARBA" id="ARBA00008919"/>
    </source>
</evidence>
<gene>
    <name evidence="7" type="ORF">HOLleu_41003</name>
</gene>
<evidence type="ECO:0000256" key="1">
    <source>
        <dbReference type="ARBA" id="ARBA00004922"/>
    </source>
</evidence>
<name>A0A9Q0YB19_HOLLE</name>
<dbReference type="PANTHER" id="PTHR11929">
    <property type="entry name" value="ALPHA- 1,3 -FUCOSYLTRANSFERASE"/>
    <property type="match status" value="1"/>
</dbReference>
<keyword evidence="5" id="KW-0812">Transmembrane</keyword>
<dbReference type="InterPro" id="IPR001503">
    <property type="entry name" value="Glyco_trans_10"/>
</dbReference>
<dbReference type="InterPro" id="IPR038577">
    <property type="entry name" value="GT10-like_C_sf"/>
</dbReference>
<evidence type="ECO:0000256" key="5">
    <source>
        <dbReference type="RuleBase" id="RU003832"/>
    </source>
</evidence>
<comment type="subcellular location">
    <subcellularLocation>
        <location evidence="5">Golgi apparatus</location>
        <location evidence="5">Golgi stack membrane</location>
        <topology evidence="5">Single-pass type II membrane protein</topology>
    </subcellularLocation>
</comment>
<evidence type="ECO:0000256" key="3">
    <source>
        <dbReference type="ARBA" id="ARBA00022676"/>
    </source>
</evidence>
<proteinExistence type="inferred from homology"/>
<comment type="pathway">
    <text evidence="1">Protein modification; protein glycosylation.</text>
</comment>
<keyword evidence="5" id="KW-0333">Golgi apparatus</keyword>
<sequence length="477" mass="55426">MKSSFSATFLVLLSLSSFLTILVISNVYLADSVVFTPAFQNVFSFKTDTRSSRLLSTVLPVRFVTNSTIASANAKFQESKHKRLNRVVDVKVLKNVERYAGHDIVIKQDPIKVGFYERFRSTWLYKHIFQPFRQATDCNCSSFFVEKSMIHEPAAINDFDVVFFVQDVSRRSGSVKEWKELLKAKSNHNPKQKWVYGTRECVKRIHSIFPPLPFTSFIYDWSVTYHSNSTLTIPYGKFRVLKTLNMNAKQKNWAEEKEHLIAWMSSASPKRTNTWQRKAFVESLGKYLDIHIYGRGQNAKSCASNTEDCRKMISKYKFYLAFENNCCSEYITEKFWRTLTWDVVPIVIGAPKKDYLRLAPPNSFIYADDFEGPEKLADYIKMLHSNNELYNNYFKWKESYFAVNNFPDRGEELATTTVPPKSFVYSCSTVCKIVKKYKTENLTNSKSNVSVHFDPRTSWWGDSCSKCGSHDWIRQFT</sequence>
<comment type="caution">
    <text evidence="7">The sequence shown here is derived from an EMBL/GenBank/DDBJ whole genome shotgun (WGS) entry which is preliminary data.</text>
</comment>
<evidence type="ECO:0000313" key="8">
    <source>
        <dbReference type="Proteomes" id="UP001152320"/>
    </source>
</evidence>